<evidence type="ECO:0000313" key="5">
    <source>
        <dbReference type="EMBL" id="CAB5007868.1"/>
    </source>
</evidence>
<evidence type="ECO:0000313" key="4">
    <source>
        <dbReference type="EMBL" id="CAB4935251.1"/>
    </source>
</evidence>
<gene>
    <name evidence="2" type="ORF">UFOPK2754_02615</name>
    <name evidence="3" type="ORF">UFOPK3139_01359</name>
    <name evidence="4" type="ORF">UFOPK3543_02911</name>
    <name evidence="5" type="ORF">UFOPK3967_02074</name>
</gene>
<evidence type="ECO:0000256" key="1">
    <source>
        <dbReference type="SAM" id="Phobius"/>
    </source>
</evidence>
<dbReference type="AlphaFoldDB" id="A0A6J7IX26"/>
<evidence type="ECO:0000313" key="2">
    <source>
        <dbReference type="EMBL" id="CAB4764090.1"/>
    </source>
</evidence>
<evidence type="ECO:0000313" key="3">
    <source>
        <dbReference type="EMBL" id="CAB4829968.1"/>
    </source>
</evidence>
<keyword evidence="1" id="KW-0472">Membrane</keyword>
<feature type="transmembrane region" description="Helical" evidence="1">
    <location>
        <begin position="42"/>
        <end position="65"/>
    </location>
</feature>
<dbReference type="EMBL" id="CAFBOS010000143">
    <property type="protein sequence ID" value="CAB5007868.1"/>
    <property type="molecule type" value="Genomic_DNA"/>
</dbReference>
<accession>A0A6J7IX26</accession>
<proteinExistence type="predicted"/>
<reference evidence="4" key="1">
    <citation type="submission" date="2020-05" db="EMBL/GenBank/DDBJ databases">
        <authorList>
            <person name="Chiriac C."/>
            <person name="Salcher M."/>
            <person name="Ghai R."/>
            <person name="Kavagutti S V."/>
        </authorList>
    </citation>
    <scope>NUCLEOTIDE SEQUENCE</scope>
</reference>
<sequence>MPWCEPCGRFYNPNTLRSDGTCANNHPVADAKGASTKVPWHFWMLLIALGIYLGWRVIQGVVWLAG</sequence>
<keyword evidence="1" id="KW-1133">Transmembrane helix</keyword>
<protein>
    <submittedName>
        <fullName evidence="4">Unannotated protein</fullName>
    </submittedName>
</protein>
<dbReference type="EMBL" id="CAFABA010000049">
    <property type="protein sequence ID" value="CAB4829968.1"/>
    <property type="molecule type" value="Genomic_DNA"/>
</dbReference>
<dbReference type="EMBL" id="CAEZYR010000124">
    <property type="protein sequence ID" value="CAB4764090.1"/>
    <property type="molecule type" value="Genomic_DNA"/>
</dbReference>
<name>A0A6J7IX26_9ZZZZ</name>
<organism evidence="4">
    <name type="scientific">freshwater metagenome</name>
    <dbReference type="NCBI Taxonomy" id="449393"/>
    <lineage>
        <taxon>unclassified sequences</taxon>
        <taxon>metagenomes</taxon>
        <taxon>ecological metagenomes</taxon>
    </lineage>
</organism>
<dbReference type="EMBL" id="CAFBMH010000172">
    <property type="protein sequence ID" value="CAB4935251.1"/>
    <property type="molecule type" value="Genomic_DNA"/>
</dbReference>
<keyword evidence="1" id="KW-0812">Transmembrane</keyword>